<feature type="compositionally biased region" description="Polar residues" evidence="1">
    <location>
        <begin position="389"/>
        <end position="400"/>
    </location>
</feature>
<name>A0A934R1N5_9BACT</name>
<accession>A0A934R1N5</accession>
<feature type="compositionally biased region" description="Polar residues" evidence="1">
    <location>
        <begin position="491"/>
        <end position="508"/>
    </location>
</feature>
<evidence type="ECO:0000256" key="2">
    <source>
        <dbReference type="SAM" id="SignalP"/>
    </source>
</evidence>
<dbReference type="AlphaFoldDB" id="A0A934R1N5"/>
<keyword evidence="2" id="KW-0732">Signal</keyword>
<comment type="caution">
    <text evidence="3">The sequence shown here is derived from an EMBL/GenBank/DDBJ whole genome shotgun (WGS) entry which is preliminary data.</text>
</comment>
<feature type="region of interest" description="Disordered" evidence="1">
    <location>
        <begin position="366"/>
        <end position="404"/>
    </location>
</feature>
<protein>
    <recommendedName>
        <fullName evidence="5">LamG-like jellyroll fold domain-containing protein</fullName>
    </recommendedName>
</protein>
<feature type="region of interest" description="Disordered" evidence="1">
    <location>
        <begin position="531"/>
        <end position="574"/>
    </location>
</feature>
<evidence type="ECO:0000313" key="3">
    <source>
        <dbReference type="EMBL" id="MBK1814817.1"/>
    </source>
</evidence>
<dbReference type="EMBL" id="JAENIK010000004">
    <property type="protein sequence ID" value="MBK1814817.1"/>
    <property type="molecule type" value="Genomic_DNA"/>
</dbReference>
<evidence type="ECO:0008006" key="5">
    <source>
        <dbReference type="Google" id="ProtNLM"/>
    </source>
</evidence>
<sequence>MHLRKNPFLAVALTSGLLLPSVRAELAPYSSPDADTSYLYHFNEAAGGSSAANAGSTGRAALSVDGNPYAGDAVDQALITSVLGYPGYTGFGEAAFVSGDACLGVDADGNGAFRPGDADPVGLDEMTDHSTIYGVGNAFTLEAMINVPSITAGNREIICTDSNGAAADRGFQFRINATGNLEFNAIGTTPAAAVVPIPTTGTHAFAPNQWFHVALTYDGTKLRFYWTKVDQSVTAAHEIGTNTVETVELADNAILVLGNEGRATGGLGGEPLGGYLDEVRISKVARTPAQFIFYDGGDTDGDGLPDGWEISIFGDLSKTATDDTDGDTFNNLAEYNAGSNANDSFSVPGDVDGDELADSWEIANFGNLNKTGSEDTDNDFNTNEDEETAGTNPNSNTSFPDTDADTLNDGWEYRFFSDLSATAAADPDADLYTNSEEYALGTNPAEQFSSPDSDADGLNDGWEAHYFFVNGDSRATLLAKQTGEGDPDADSYTNDQEETAGTNPTTSEKPSDLDADGLIDSWEMFYFGDLDEVASGNPDGDSGTNLQEQNAGSDPTLATSVLTDIDGDGTPDVSEAFQPYTADSHTLHLWHLDEVDQPASDAGSNPITMTALTVNGRLWQPSLAGFATGLNTSAGRGTLTGAVLSAKPLVVGTGDDTTMTYAGADGAFTFEGIVRIDFDPAVASATAMQIVTGESDAIPTRVWQFRLVPVNGPGNAGGTTPRLEIINISGGGITQALSAPIPTSGDPNAIVQGSWYHVAVTYNGSEATPDNLKLYWTLLDPSRTAAHELFSGQMTHDLITSTPDFTIGNEGRDGTSGAGSTDGFAGVIDEIRISDVARTPAQFLFKSAGDSDSDGLPDAWETTYFGGLGQTAGGDFDSDGTSNLVEYRLGLIPNSGSSRFAARTNDANPDDGFTITWPSLPGTSFNVWRSDDLASWLKIAPALPAASGAATSTSHTDSTPVPVGKKAFYRVELVTP</sequence>
<evidence type="ECO:0000256" key="1">
    <source>
        <dbReference type="SAM" id="MobiDB-lite"/>
    </source>
</evidence>
<feature type="compositionally biased region" description="Acidic residues" evidence="1">
    <location>
        <begin position="374"/>
        <end position="388"/>
    </location>
</feature>
<reference evidence="3" key="1">
    <citation type="submission" date="2021-01" db="EMBL/GenBank/DDBJ databases">
        <title>Modified the classification status of verrucomicrobia.</title>
        <authorList>
            <person name="Feng X."/>
        </authorList>
    </citation>
    <scope>NUCLEOTIDE SEQUENCE</scope>
    <source>
        <strain evidence="3">JCM 18052</strain>
    </source>
</reference>
<dbReference type="SUPFAM" id="SSF49899">
    <property type="entry name" value="Concanavalin A-like lectins/glucanases"/>
    <property type="match status" value="2"/>
</dbReference>
<feature type="compositionally biased region" description="Polar residues" evidence="1">
    <location>
        <begin position="542"/>
        <end position="562"/>
    </location>
</feature>
<feature type="chain" id="PRO_5037348469" description="LamG-like jellyroll fold domain-containing protein" evidence="2">
    <location>
        <begin position="25"/>
        <end position="976"/>
    </location>
</feature>
<feature type="signal peptide" evidence="2">
    <location>
        <begin position="1"/>
        <end position="24"/>
    </location>
</feature>
<dbReference type="Proteomes" id="UP000600139">
    <property type="component" value="Unassembled WGS sequence"/>
</dbReference>
<feature type="region of interest" description="Disordered" evidence="1">
    <location>
        <begin position="480"/>
        <end position="515"/>
    </location>
</feature>
<dbReference type="RefSeq" id="WP_200349767.1">
    <property type="nucleotide sequence ID" value="NZ_BAABHZ010000010.1"/>
</dbReference>
<organism evidence="3 4">
    <name type="scientific">Luteolibacter yonseiensis</name>
    <dbReference type="NCBI Taxonomy" id="1144680"/>
    <lineage>
        <taxon>Bacteria</taxon>
        <taxon>Pseudomonadati</taxon>
        <taxon>Verrucomicrobiota</taxon>
        <taxon>Verrucomicrobiia</taxon>
        <taxon>Verrucomicrobiales</taxon>
        <taxon>Verrucomicrobiaceae</taxon>
        <taxon>Luteolibacter</taxon>
    </lineage>
</organism>
<evidence type="ECO:0000313" key="4">
    <source>
        <dbReference type="Proteomes" id="UP000600139"/>
    </source>
</evidence>
<proteinExistence type="predicted"/>
<dbReference type="Gene3D" id="2.60.120.200">
    <property type="match status" value="2"/>
</dbReference>
<gene>
    <name evidence="3" type="ORF">JIN84_04275</name>
</gene>
<dbReference type="Pfam" id="PF13385">
    <property type="entry name" value="Laminin_G_3"/>
    <property type="match status" value="2"/>
</dbReference>
<dbReference type="InterPro" id="IPR013320">
    <property type="entry name" value="ConA-like_dom_sf"/>
</dbReference>
<keyword evidence="4" id="KW-1185">Reference proteome</keyword>